<dbReference type="Proteomes" id="UP000510886">
    <property type="component" value="Chromosome"/>
</dbReference>
<dbReference type="AlphaFoldDB" id="A0A7H9EKD4"/>
<keyword evidence="1" id="KW-1133">Transmembrane helix</keyword>
<protein>
    <recommendedName>
        <fullName evidence="4">Phage protein</fullName>
    </recommendedName>
</protein>
<accession>A0A7H9EKD4</accession>
<evidence type="ECO:0000313" key="2">
    <source>
        <dbReference type="EMBL" id="QLL77747.1"/>
    </source>
</evidence>
<proteinExistence type="predicted"/>
<feature type="transmembrane region" description="Helical" evidence="1">
    <location>
        <begin position="28"/>
        <end position="46"/>
    </location>
</feature>
<evidence type="ECO:0000256" key="1">
    <source>
        <dbReference type="SAM" id="Phobius"/>
    </source>
</evidence>
<keyword evidence="1" id="KW-0812">Transmembrane</keyword>
<sequence>MNWKKLLLGKVNYTKTTDNGKYNVKIDIQGGILSVVAIIALIAWLIHIL</sequence>
<evidence type="ECO:0008006" key="4">
    <source>
        <dbReference type="Google" id="ProtNLM"/>
    </source>
</evidence>
<dbReference type="RefSeq" id="WP_180849526.1">
    <property type="nucleotide sequence ID" value="NZ_CP047418.1"/>
</dbReference>
<organism evidence="2 3">
    <name type="scientific">Ligilactobacillus saerimneri</name>
    <dbReference type="NCBI Taxonomy" id="228229"/>
    <lineage>
        <taxon>Bacteria</taxon>
        <taxon>Bacillati</taxon>
        <taxon>Bacillota</taxon>
        <taxon>Bacilli</taxon>
        <taxon>Lactobacillales</taxon>
        <taxon>Lactobacillaceae</taxon>
        <taxon>Ligilactobacillus</taxon>
    </lineage>
</organism>
<gene>
    <name evidence="2" type="ORF">GTO87_03505</name>
</gene>
<keyword evidence="1" id="KW-0472">Membrane</keyword>
<evidence type="ECO:0000313" key="3">
    <source>
        <dbReference type="Proteomes" id="UP000510886"/>
    </source>
</evidence>
<reference evidence="2 3" key="1">
    <citation type="submission" date="2020-01" db="EMBL/GenBank/DDBJ databases">
        <title>Complete and circular genome sequences of six lactobacillus isolates from horses.</title>
        <authorList>
            <person name="Hassan H.M."/>
        </authorList>
    </citation>
    <scope>NUCLEOTIDE SEQUENCE [LARGE SCALE GENOMIC DNA]</scope>
    <source>
        <strain evidence="2 3">1A</strain>
    </source>
</reference>
<name>A0A7H9EKD4_9LACO</name>
<dbReference type="EMBL" id="CP047418">
    <property type="protein sequence ID" value="QLL77747.1"/>
    <property type="molecule type" value="Genomic_DNA"/>
</dbReference>
<dbReference type="KEGG" id="lsw:GTO87_03505"/>